<dbReference type="eggNOG" id="KOG1256">
    <property type="taxonomic scope" value="Eukaryota"/>
</dbReference>
<dbReference type="GO" id="GO:0016020">
    <property type="term" value="C:membrane"/>
    <property type="evidence" value="ECO:0007669"/>
    <property type="project" value="TreeGrafter"/>
</dbReference>
<dbReference type="SUPFAM" id="SSF56801">
    <property type="entry name" value="Acetyl-CoA synthetase-like"/>
    <property type="match status" value="1"/>
</dbReference>
<keyword evidence="1" id="KW-0547">Nucleotide-binding</keyword>
<organism evidence="3 4">
    <name type="scientific">Sphaeroforma arctica JP610</name>
    <dbReference type="NCBI Taxonomy" id="667725"/>
    <lineage>
        <taxon>Eukaryota</taxon>
        <taxon>Ichthyosporea</taxon>
        <taxon>Ichthyophonida</taxon>
        <taxon>Sphaeroforma</taxon>
    </lineage>
</organism>
<dbReference type="PANTHER" id="PTHR43272:SF33">
    <property type="entry name" value="AMP-BINDING DOMAIN-CONTAINING PROTEIN-RELATED"/>
    <property type="match status" value="1"/>
</dbReference>
<dbReference type="RefSeq" id="XP_014156748.1">
    <property type="nucleotide sequence ID" value="XM_014301273.1"/>
</dbReference>
<dbReference type="OrthoDB" id="2144574at2759"/>
<evidence type="ECO:0000256" key="1">
    <source>
        <dbReference type="ARBA" id="ARBA00022741"/>
    </source>
</evidence>
<evidence type="ECO:0008006" key="5">
    <source>
        <dbReference type="Google" id="ProtNLM"/>
    </source>
</evidence>
<dbReference type="AlphaFoldDB" id="A0A0L0G1Y6"/>
<proteinExistence type="predicted"/>
<evidence type="ECO:0000256" key="2">
    <source>
        <dbReference type="ARBA" id="ARBA00022840"/>
    </source>
</evidence>
<protein>
    <recommendedName>
        <fullName evidence="5">AMP-binding enzyme C-terminal domain-containing protein</fullName>
    </recommendedName>
</protein>
<dbReference type="Proteomes" id="UP000054560">
    <property type="component" value="Unassembled WGS sequence"/>
</dbReference>
<dbReference type="EMBL" id="KQ241886">
    <property type="protein sequence ID" value="KNC82846.1"/>
    <property type="molecule type" value="Genomic_DNA"/>
</dbReference>
<name>A0A0L0G1Y6_9EUKA</name>
<keyword evidence="2" id="KW-0067">ATP-binding</keyword>
<sequence>MYDKCDHIVQVFVTGDSFHAHPVAVVVPDAEMIVAWAKENIISGDAKSIAATPELKAMLASEIQDLHKECKLKGFKKLRDFIVEPEAFSIDNELLTPTFKLKRVNATKKYKDQITELYDTIENQQ</sequence>
<reference evidence="3 4" key="1">
    <citation type="submission" date="2011-02" db="EMBL/GenBank/DDBJ databases">
        <title>The Genome Sequence of Sphaeroforma arctica JP610.</title>
        <authorList>
            <consortium name="The Broad Institute Genome Sequencing Platform"/>
            <person name="Russ C."/>
            <person name="Cuomo C."/>
            <person name="Young S.K."/>
            <person name="Zeng Q."/>
            <person name="Gargeya S."/>
            <person name="Alvarado L."/>
            <person name="Berlin A."/>
            <person name="Chapman S.B."/>
            <person name="Chen Z."/>
            <person name="Freedman E."/>
            <person name="Gellesch M."/>
            <person name="Goldberg J."/>
            <person name="Griggs A."/>
            <person name="Gujja S."/>
            <person name="Heilman E."/>
            <person name="Heiman D."/>
            <person name="Howarth C."/>
            <person name="Mehta T."/>
            <person name="Neiman D."/>
            <person name="Pearson M."/>
            <person name="Roberts A."/>
            <person name="Saif S."/>
            <person name="Shea T."/>
            <person name="Shenoy N."/>
            <person name="Sisk P."/>
            <person name="Stolte C."/>
            <person name="Sykes S."/>
            <person name="White J."/>
            <person name="Yandava C."/>
            <person name="Burger G."/>
            <person name="Gray M.W."/>
            <person name="Holland P.W.H."/>
            <person name="King N."/>
            <person name="Lang F.B.F."/>
            <person name="Roger A.J."/>
            <person name="Ruiz-Trillo I."/>
            <person name="Haas B."/>
            <person name="Nusbaum C."/>
            <person name="Birren B."/>
        </authorList>
    </citation>
    <scope>NUCLEOTIDE SEQUENCE [LARGE SCALE GENOMIC DNA]</scope>
    <source>
        <strain evidence="3 4">JP610</strain>
    </source>
</reference>
<dbReference type="GO" id="GO:0005783">
    <property type="term" value="C:endoplasmic reticulum"/>
    <property type="evidence" value="ECO:0007669"/>
    <property type="project" value="TreeGrafter"/>
</dbReference>
<accession>A0A0L0G1Y6</accession>
<dbReference type="GeneID" id="25905374"/>
<dbReference type="PANTHER" id="PTHR43272">
    <property type="entry name" value="LONG-CHAIN-FATTY-ACID--COA LIGASE"/>
    <property type="match status" value="1"/>
</dbReference>
<evidence type="ECO:0000313" key="4">
    <source>
        <dbReference type="Proteomes" id="UP000054560"/>
    </source>
</evidence>
<evidence type="ECO:0000313" key="3">
    <source>
        <dbReference type="EMBL" id="KNC82846.1"/>
    </source>
</evidence>
<dbReference type="GO" id="GO:0004467">
    <property type="term" value="F:long-chain fatty acid-CoA ligase activity"/>
    <property type="evidence" value="ECO:0007669"/>
    <property type="project" value="TreeGrafter"/>
</dbReference>
<keyword evidence="4" id="KW-1185">Reference proteome</keyword>
<dbReference type="GO" id="GO:0005524">
    <property type="term" value="F:ATP binding"/>
    <property type="evidence" value="ECO:0007669"/>
    <property type="project" value="UniProtKB-KW"/>
</dbReference>
<dbReference type="STRING" id="667725.A0A0L0G1Y6"/>
<gene>
    <name evidence="3" type="ORF">SARC_04870</name>
</gene>